<dbReference type="FunFam" id="3.30.160.60:FF:002343">
    <property type="entry name" value="Zinc finger protein 33A"/>
    <property type="match status" value="1"/>
</dbReference>
<dbReference type="Gene3D" id="3.30.160.60">
    <property type="entry name" value="Classic Zinc Finger"/>
    <property type="match status" value="1"/>
</dbReference>
<feature type="non-terminal residue" evidence="7">
    <location>
        <position position="1"/>
    </location>
</feature>
<accession>A0A093GJX7</accession>
<feature type="domain" description="C2H2-type" evidence="6">
    <location>
        <begin position="14"/>
        <end position="41"/>
    </location>
</feature>
<sequence>LIDHHRTHTGEKPFTCSDCGKSFSQKGYRFTHRRIHTGEKTFTC</sequence>
<evidence type="ECO:0000256" key="4">
    <source>
        <dbReference type="ARBA" id="ARBA00022833"/>
    </source>
</evidence>
<gene>
    <name evidence="7" type="ORF">N307_03954</name>
</gene>
<keyword evidence="8" id="KW-1185">Reference proteome</keyword>
<name>A0A093GJX7_DRYPU</name>
<keyword evidence="2" id="KW-0677">Repeat</keyword>
<dbReference type="PROSITE" id="PS00028">
    <property type="entry name" value="ZINC_FINGER_C2H2_1"/>
    <property type="match status" value="1"/>
</dbReference>
<evidence type="ECO:0000256" key="3">
    <source>
        <dbReference type="ARBA" id="ARBA00022771"/>
    </source>
</evidence>
<evidence type="ECO:0000256" key="2">
    <source>
        <dbReference type="ARBA" id="ARBA00022737"/>
    </source>
</evidence>
<organism evidence="7 8">
    <name type="scientific">Dryobates pubescens</name>
    <name type="common">Downy woodpecker</name>
    <name type="synonym">Picoides pubescens</name>
    <dbReference type="NCBI Taxonomy" id="118200"/>
    <lineage>
        <taxon>Eukaryota</taxon>
        <taxon>Metazoa</taxon>
        <taxon>Chordata</taxon>
        <taxon>Craniata</taxon>
        <taxon>Vertebrata</taxon>
        <taxon>Euteleostomi</taxon>
        <taxon>Archelosauria</taxon>
        <taxon>Archosauria</taxon>
        <taxon>Dinosauria</taxon>
        <taxon>Saurischia</taxon>
        <taxon>Theropoda</taxon>
        <taxon>Coelurosauria</taxon>
        <taxon>Aves</taxon>
        <taxon>Neognathae</taxon>
        <taxon>Neoaves</taxon>
        <taxon>Telluraves</taxon>
        <taxon>Coraciimorphae</taxon>
        <taxon>Piciformes</taxon>
        <taxon>Picidae</taxon>
        <taxon>Dryobates</taxon>
    </lineage>
</organism>
<feature type="non-terminal residue" evidence="7">
    <location>
        <position position="44"/>
    </location>
</feature>
<dbReference type="Pfam" id="PF00096">
    <property type="entry name" value="zf-C2H2"/>
    <property type="match status" value="1"/>
</dbReference>
<keyword evidence="4" id="KW-0862">Zinc</keyword>
<dbReference type="InterPro" id="IPR013087">
    <property type="entry name" value="Znf_C2H2_type"/>
</dbReference>
<dbReference type="Proteomes" id="UP000053875">
    <property type="component" value="Unassembled WGS sequence"/>
</dbReference>
<keyword evidence="1" id="KW-0479">Metal-binding</keyword>
<evidence type="ECO:0000259" key="6">
    <source>
        <dbReference type="PROSITE" id="PS50157"/>
    </source>
</evidence>
<dbReference type="InterPro" id="IPR036236">
    <property type="entry name" value="Znf_C2H2_sf"/>
</dbReference>
<feature type="domain" description="C2H2-type" evidence="6">
    <location>
        <begin position="1"/>
        <end position="13"/>
    </location>
</feature>
<dbReference type="GO" id="GO:0000981">
    <property type="term" value="F:DNA-binding transcription factor activity, RNA polymerase II-specific"/>
    <property type="evidence" value="ECO:0007669"/>
    <property type="project" value="TreeGrafter"/>
</dbReference>
<dbReference type="PANTHER" id="PTHR23226">
    <property type="entry name" value="ZINC FINGER AND SCAN DOMAIN-CONTAINING"/>
    <property type="match status" value="1"/>
</dbReference>
<evidence type="ECO:0000313" key="8">
    <source>
        <dbReference type="Proteomes" id="UP000053875"/>
    </source>
</evidence>
<reference evidence="7 8" key="1">
    <citation type="submission" date="2014-04" db="EMBL/GenBank/DDBJ databases">
        <title>Genome evolution of avian class.</title>
        <authorList>
            <person name="Zhang G."/>
            <person name="Li C."/>
        </authorList>
    </citation>
    <scope>NUCLEOTIDE SEQUENCE [LARGE SCALE GENOMIC DNA]</scope>
    <source>
        <strain evidence="7">BGI_N307</strain>
    </source>
</reference>
<dbReference type="GO" id="GO:0008270">
    <property type="term" value="F:zinc ion binding"/>
    <property type="evidence" value="ECO:0007669"/>
    <property type="project" value="UniProtKB-KW"/>
</dbReference>
<dbReference type="STRING" id="118200.A0A093GJX7"/>
<protein>
    <submittedName>
        <fullName evidence="7">Zinc finger protein 567</fullName>
    </submittedName>
</protein>
<dbReference type="EMBL" id="KL215861">
    <property type="protein sequence ID" value="KFV67094.1"/>
    <property type="molecule type" value="Genomic_DNA"/>
</dbReference>
<evidence type="ECO:0000256" key="5">
    <source>
        <dbReference type="PROSITE-ProRule" id="PRU00042"/>
    </source>
</evidence>
<proteinExistence type="predicted"/>
<dbReference type="GO" id="GO:0000978">
    <property type="term" value="F:RNA polymerase II cis-regulatory region sequence-specific DNA binding"/>
    <property type="evidence" value="ECO:0007669"/>
    <property type="project" value="TreeGrafter"/>
</dbReference>
<dbReference type="PANTHER" id="PTHR23226:SF377">
    <property type="entry name" value="ZINC FINGER AND SCAN DOMAIN-CONTAINING PROTEIN 20"/>
    <property type="match status" value="1"/>
</dbReference>
<evidence type="ECO:0000313" key="7">
    <source>
        <dbReference type="EMBL" id="KFV67094.1"/>
    </source>
</evidence>
<evidence type="ECO:0000256" key="1">
    <source>
        <dbReference type="ARBA" id="ARBA00022723"/>
    </source>
</evidence>
<keyword evidence="3 5" id="KW-0863">Zinc-finger</keyword>
<dbReference type="SMART" id="SM00355">
    <property type="entry name" value="ZnF_C2H2"/>
    <property type="match status" value="1"/>
</dbReference>
<dbReference type="AlphaFoldDB" id="A0A093GJX7"/>
<dbReference type="SUPFAM" id="SSF57667">
    <property type="entry name" value="beta-beta-alpha zinc fingers"/>
    <property type="match status" value="1"/>
</dbReference>
<dbReference type="PROSITE" id="PS50157">
    <property type="entry name" value="ZINC_FINGER_C2H2_2"/>
    <property type="match status" value="2"/>
</dbReference>